<organism evidence="1 2">
    <name type="scientific">Dietzia kunjamensis subsp. schimae</name>
    <dbReference type="NCBI Taxonomy" id="498198"/>
    <lineage>
        <taxon>Bacteria</taxon>
        <taxon>Bacillati</taxon>
        <taxon>Actinomycetota</taxon>
        <taxon>Actinomycetes</taxon>
        <taxon>Mycobacteriales</taxon>
        <taxon>Dietziaceae</taxon>
        <taxon>Dietzia</taxon>
    </lineage>
</organism>
<evidence type="ECO:0000313" key="2">
    <source>
        <dbReference type="Proteomes" id="UP000315460"/>
    </source>
</evidence>
<keyword evidence="2" id="KW-1185">Reference proteome</keyword>
<dbReference type="Proteomes" id="UP000315460">
    <property type="component" value="Unassembled WGS sequence"/>
</dbReference>
<gene>
    <name evidence="1" type="ORF">SAMN06265174_101788</name>
</gene>
<accession>A0ABY1MXS7</accession>
<proteinExistence type="predicted"/>
<evidence type="ECO:0008006" key="3">
    <source>
        <dbReference type="Google" id="ProtNLM"/>
    </source>
</evidence>
<reference evidence="1 2" key="1">
    <citation type="submission" date="2017-05" db="EMBL/GenBank/DDBJ databases">
        <authorList>
            <person name="Varghese N."/>
            <person name="Submissions S."/>
        </authorList>
    </citation>
    <scope>NUCLEOTIDE SEQUENCE [LARGE SCALE GENOMIC DNA]</scope>
    <source>
        <strain evidence="1 2">DSM 45139</strain>
    </source>
</reference>
<name>A0ABY1MXS7_9ACTN</name>
<comment type="caution">
    <text evidence="1">The sequence shown here is derived from an EMBL/GenBank/DDBJ whole genome shotgun (WGS) entry which is preliminary data.</text>
</comment>
<dbReference type="EMBL" id="FXTG01000001">
    <property type="protein sequence ID" value="SMO47244.1"/>
    <property type="molecule type" value="Genomic_DNA"/>
</dbReference>
<evidence type="ECO:0000313" key="1">
    <source>
        <dbReference type="EMBL" id="SMO47244.1"/>
    </source>
</evidence>
<sequence length="327" mass="36643">MRATKDSWASPSRERPVIAGPGVARRSKLLSSWAFERRLHRHTCRMTEPRPADQAALEGLRQDQTGVCWWCGSIADSQEHRHKASVLRRMWGDEGLYLGRSGEKLYSIRGPNSKAVKFSKILCRKCNNERSQPFDEAYDVYVNFVQSNADELSRAQSLDWRQVYGGSWQESARFLGSYAVKNFGCWMAEAGFAPPPEFAAFLDGDDLVDTRLMLARQESASLAYRAMALDGGTRFDRGIGVLASHVWIDNGRTNLIGYESYYYVADICMRVNWAAHAGLGEVFWQSPITPLEIMPASGGQRVLAAKIGARALGRRASRLLGRGPKRE</sequence>
<protein>
    <recommendedName>
        <fullName evidence="3">HNH endonuclease</fullName>
    </recommendedName>
</protein>